<reference evidence="4" key="2">
    <citation type="journal article" date="2024" name="Plant">
        <title>Genomic evolution and insights into agronomic trait innovations of Sesamum species.</title>
        <authorList>
            <person name="Miao H."/>
            <person name="Wang L."/>
            <person name="Qu L."/>
            <person name="Liu H."/>
            <person name="Sun Y."/>
            <person name="Le M."/>
            <person name="Wang Q."/>
            <person name="Wei S."/>
            <person name="Zheng Y."/>
            <person name="Lin W."/>
            <person name="Duan Y."/>
            <person name="Cao H."/>
            <person name="Xiong S."/>
            <person name="Wang X."/>
            <person name="Wei L."/>
            <person name="Li C."/>
            <person name="Ma Q."/>
            <person name="Ju M."/>
            <person name="Zhao R."/>
            <person name="Li G."/>
            <person name="Mu C."/>
            <person name="Tian Q."/>
            <person name="Mei H."/>
            <person name="Zhang T."/>
            <person name="Gao T."/>
            <person name="Zhang H."/>
        </authorList>
    </citation>
    <scope>NUCLEOTIDE SEQUENCE</scope>
    <source>
        <strain evidence="4">G01</strain>
    </source>
</reference>
<organism evidence="4">
    <name type="scientific">Sesamum angustifolium</name>
    <dbReference type="NCBI Taxonomy" id="2727405"/>
    <lineage>
        <taxon>Eukaryota</taxon>
        <taxon>Viridiplantae</taxon>
        <taxon>Streptophyta</taxon>
        <taxon>Embryophyta</taxon>
        <taxon>Tracheophyta</taxon>
        <taxon>Spermatophyta</taxon>
        <taxon>Magnoliopsida</taxon>
        <taxon>eudicotyledons</taxon>
        <taxon>Gunneridae</taxon>
        <taxon>Pentapetalae</taxon>
        <taxon>asterids</taxon>
        <taxon>lamiids</taxon>
        <taxon>Lamiales</taxon>
        <taxon>Pedaliaceae</taxon>
        <taxon>Sesamum</taxon>
    </lineage>
</organism>
<proteinExistence type="predicted"/>
<dbReference type="Gene3D" id="3.30.40.10">
    <property type="entry name" value="Zinc/RING finger domain, C3HC4 (zinc finger)"/>
    <property type="match status" value="1"/>
</dbReference>
<dbReference type="SUPFAM" id="SSF57903">
    <property type="entry name" value="FYVE/PHD zinc finger"/>
    <property type="match status" value="1"/>
</dbReference>
<evidence type="ECO:0000256" key="2">
    <source>
        <dbReference type="ARBA" id="ARBA00022771"/>
    </source>
</evidence>
<evidence type="ECO:0000256" key="3">
    <source>
        <dbReference type="ARBA" id="ARBA00022833"/>
    </source>
</evidence>
<comment type="caution">
    <text evidence="4">The sequence shown here is derived from an EMBL/GenBank/DDBJ whole genome shotgun (WGS) entry which is preliminary data.</text>
</comment>
<dbReference type="EMBL" id="JACGWK010001385">
    <property type="protein sequence ID" value="KAL0289757.1"/>
    <property type="molecule type" value="Genomic_DNA"/>
</dbReference>
<protein>
    <submittedName>
        <fullName evidence="4">Uncharacterized protein</fullName>
    </submittedName>
</protein>
<dbReference type="InterPro" id="IPR013083">
    <property type="entry name" value="Znf_RING/FYVE/PHD"/>
</dbReference>
<dbReference type="AlphaFoldDB" id="A0AAW2J5Y1"/>
<name>A0AAW2J5Y1_9LAMI</name>
<evidence type="ECO:0000256" key="1">
    <source>
        <dbReference type="ARBA" id="ARBA00022723"/>
    </source>
</evidence>
<keyword evidence="3" id="KW-0862">Zinc</keyword>
<gene>
    <name evidence="4" type="ORF">Sangu_2603900</name>
</gene>
<dbReference type="GO" id="GO:0008270">
    <property type="term" value="F:zinc ion binding"/>
    <property type="evidence" value="ECO:0007669"/>
    <property type="project" value="UniProtKB-KW"/>
</dbReference>
<reference evidence="4" key="1">
    <citation type="submission" date="2020-06" db="EMBL/GenBank/DDBJ databases">
        <authorList>
            <person name="Li T."/>
            <person name="Hu X."/>
            <person name="Zhang T."/>
            <person name="Song X."/>
            <person name="Zhang H."/>
            <person name="Dai N."/>
            <person name="Sheng W."/>
            <person name="Hou X."/>
            <person name="Wei L."/>
        </authorList>
    </citation>
    <scope>NUCLEOTIDE SEQUENCE</scope>
    <source>
        <strain evidence="4">G01</strain>
        <tissue evidence="4">Leaf</tissue>
    </source>
</reference>
<accession>A0AAW2J5Y1</accession>
<sequence length="266" mass="28892">MWVLSFGRIFYSFVCLQPEDMFLCSGLSGRLRSEKGKNDFLEEVARVEQFLNDPWLIKARENATVQVKVPKVVVSQPAPPPPPQFAAAVSVGGGEDEAAAMAAASAQVKRVALQKQAAAASMVAEDYARRFESGDLADASGEEQGQSTTKIMCRLCFSGENEGSERARKMLSCNSCGKKYHRNCLKAWSQHRDLFTGVLGLALLAAYVRCVEELEIQISLCSVKGVTVHTTVTVSNLHTRMLAMGLICVQNIPSATAVVLQSLEMA</sequence>
<keyword evidence="2" id="KW-0863">Zinc-finger</keyword>
<keyword evidence="1" id="KW-0479">Metal-binding</keyword>
<evidence type="ECO:0000313" key="4">
    <source>
        <dbReference type="EMBL" id="KAL0289757.1"/>
    </source>
</evidence>
<dbReference type="InterPro" id="IPR011011">
    <property type="entry name" value="Znf_FYVE_PHD"/>
</dbReference>